<dbReference type="SUPFAM" id="SSF143447">
    <property type="entry name" value="AMMECR1-like"/>
    <property type="match status" value="1"/>
</dbReference>
<evidence type="ECO:0000259" key="1">
    <source>
        <dbReference type="PROSITE" id="PS51112"/>
    </source>
</evidence>
<dbReference type="PROSITE" id="PS51112">
    <property type="entry name" value="AMMECR1"/>
    <property type="match status" value="1"/>
</dbReference>
<dbReference type="InterPro" id="IPR036071">
    <property type="entry name" value="AMMECR1_dom_sf"/>
</dbReference>
<gene>
    <name evidence="2" type="primary">amrA</name>
    <name evidence="2" type="ORF">E4P82_13290</name>
</gene>
<dbReference type="InterPro" id="IPR023473">
    <property type="entry name" value="AMMECR1"/>
</dbReference>
<dbReference type="Pfam" id="PF01871">
    <property type="entry name" value="AMMECR1"/>
    <property type="match status" value="1"/>
</dbReference>
<dbReference type="NCBIfam" id="TIGR04335">
    <property type="entry name" value="AmmeMemoSam_A"/>
    <property type="match status" value="1"/>
</dbReference>
<comment type="caution">
    <text evidence="2">The sequence shown here is derived from an EMBL/GenBank/DDBJ whole genome shotgun (WGS) entry which is preliminary data.</text>
</comment>
<dbReference type="Proteomes" id="UP000760480">
    <property type="component" value="Unassembled WGS sequence"/>
</dbReference>
<dbReference type="PANTHER" id="PTHR13016:SF0">
    <property type="entry name" value="AMME SYNDROME CANDIDATE GENE 1 PROTEIN"/>
    <property type="match status" value="1"/>
</dbReference>
<protein>
    <submittedName>
        <fullName evidence="2">AmmeMemoRadiSam system protein A</fullName>
    </submittedName>
</protein>
<dbReference type="Gene3D" id="3.30.1490.150">
    <property type="entry name" value="Hypothetical protein ph0010, domain 2"/>
    <property type="match status" value="1"/>
</dbReference>
<dbReference type="PANTHER" id="PTHR13016">
    <property type="entry name" value="AMMECR1 HOMOLOG"/>
    <property type="match status" value="1"/>
</dbReference>
<dbReference type="RefSeq" id="WP_169249344.1">
    <property type="nucleotide sequence ID" value="NZ_SPMZ01000037.1"/>
</dbReference>
<evidence type="ECO:0000313" key="2">
    <source>
        <dbReference type="EMBL" id="NMQ20086.1"/>
    </source>
</evidence>
<organism evidence="2 3">
    <name type="scientific">Candidatus Competibacter phosphatis</name>
    <dbReference type="NCBI Taxonomy" id="221280"/>
    <lineage>
        <taxon>Bacteria</taxon>
        <taxon>Pseudomonadati</taxon>
        <taxon>Pseudomonadota</taxon>
        <taxon>Gammaproteobacteria</taxon>
        <taxon>Candidatus Competibacteraceae</taxon>
        <taxon>Candidatus Competibacter</taxon>
    </lineage>
</organism>
<dbReference type="InterPro" id="IPR027623">
    <property type="entry name" value="AmmeMemoSam_A"/>
</dbReference>
<accession>A0ABX1TMZ2</accession>
<sequence length="198" mass="22016">MSSIETLSKPDRAALLDVARASIRHGLRHGQALEVDPADYPQTLRPPRATFVTLEIGDQLRGCIGALVARQPLVQDVAAHAFAAAFEDPRFPELRENEFPKLDIHISVLSPPEPLSFSSEDELLAQLRPGVDGLIIQFRHYRATFLPAVWEQLPDPYVFLAQLKQKAGLPLDFWSPELSAERYTAEYFGDADVTDSPA</sequence>
<proteinExistence type="predicted"/>
<dbReference type="InterPro" id="IPR002733">
    <property type="entry name" value="AMMECR1_domain"/>
</dbReference>
<evidence type="ECO:0000313" key="3">
    <source>
        <dbReference type="Proteomes" id="UP000760480"/>
    </source>
</evidence>
<name>A0ABX1TMZ2_9GAMM</name>
<feature type="domain" description="AMMECR1" evidence="1">
    <location>
        <begin position="10"/>
        <end position="198"/>
    </location>
</feature>
<dbReference type="EMBL" id="SPMZ01000037">
    <property type="protein sequence ID" value="NMQ20086.1"/>
    <property type="molecule type" value="Genomic_DNA"/>
</dbReference>
<dbReference type="NCBIfam" id="TIGR00296">
    <property type="entry name" value="TIGR00296 family protein"/>
    <property type="match status" value="1"/>
</dbReference>
<reference evidence="2 3" key="1">
    <citation type="submission" date="2019-03" db="EMBL/GenBank/DDBJ databases">
        <title>Metabolic reconstructions from genomes of highly enriched 'Candidatus Accumulibacter' and 'Candidatus Competibacter' bioreactor populations.</title>
        <authorList>
            <person name="Annavajhala M.K."/>
            <person name="Welles L."/>
            <person name="Abbas B."/>
            <person name="Sorokin D."/>
            <person name="Park H."/>
            <person name="Van Loosdrecht M."/>
            <person name="Chandran K."/>
        </authorList>
    </citation>
    <scope>NUCLEOTIDE SEQUENCE [LARGE SCALE GENOMIC DNA]</scope>
    <source>
        <strain evidence="2 3">SBR_G</strain>
    </source>
</reference>
<dbReference type="InterPro" id="IPR027485">
    <property type="entry name" value="AMMECR1_N"/>
</dbReference>
<keyword evidence="3" id="KW-1185">Reference proteome</keyword>
<dbReference type="Gene3D" id="3.30.700.20">
    <property type="entry name" value="Hypothetical protein ph0010, domain 1"/>
    <property type="match status" value="1"/>
</dbReference>